<evidence type="ECO:0000259" key="9">
    <source>
        <dbReference type="Pfam" id="PF01850"/>
    </source>
</evidence>
<dbReference type="InterPro" id="IPR029060">
    <property type="entry name" value="PIN-like_dom_sf"/>
</dbReference>
<feature type="transmembrane region" description="Helical" evidence="8">
    <location>
        <begin position="21"/>
        <end position="41"/>
    </location>
</feature>
<dbReference type="EMBL" id="CR555306">
    <property type="protein sequence ID" value="CAI08251.1"/>
    <property type="molecule type" value="Genomic_DNA"/>
</dbReference>
<keyword evidence="8" id="KW-0472">Membrane</keyword>
<dbReference type="Proteomes" id="UP000006552">
    <property type="component" value="Chromosome"/>
</dbReference>
<dbReference type="GO" id="GO:0016787">
    <property type="term" value="F:hydrolase activity"/>
    <property type="evidence" value="ECO:0007669"/>
    <property type="project" value="UniProtKB-KW"/>
</dbReference>
<keyword evidence="3" id="KW-0540">Nuclease</keyword>
<dbReference type="eggNOG" id="COG1487">
    <property type="taxonomic scope" value="Bacteria"/>
</dbReference>
<dbReference type="PANTHER" id="PTHR33653">
    <property type="entry name" value="RIBONUCLEASE VAPC2"/>
    <property type="match status" value="1"/>
</dbReference>
<evidence type="ECO:0000256" key="8">
    <source>
        <dbReference type="SAM" id="Phobius"/>
    </source>
</evidence>
<proteinExistence type="inferred from homology"/>
<keyword evidence="4" id="KW-0479">Metal-binding</keyword>
<gene>
    <name evidence="10" type="ORF">ebA3774</name>
</gene>
<keyword evidence="2" id="KW-1277">Toxin-antitoxin system</keyword>
<evidence type="ECO:0000256" key="7">
    <source>
        <dbReference type="ARBA" id="ARBA00038093"/>
    </source>
</evidence>
<evidence type="ECO:0000256" key="3">
    <source>
        <dbReference type="ARBA" id="ARBA00022722"/>
    </source>
</evidence>
<dbReference type="GO" id="GO:0046872">
    <property type="term" value="F:metal ion binding"/>
    <property type="evidence" value="ECO:0007669"/>
    <property type="project" value="UniProtKB-KW"/>
</dbReference>
<evidence type="ECO:0000256" key="5">
    <source>
        <dbReference type="ARBA" id="ARBA00022801"/>
    </source>
</evidence>
<keyword evidence="8" id="KW-1133">Transmembrane helix</keyword>
<organism evidence="10 11">
    <name type="scientific">Aromatoleum aromaticum (strain DSM 19018 / LMG 30748 / EbN1)</name>
    <name type="common">Azoarcus sp. (strain EbN1)</name>
    <dbReference type="NCBI Taxonomy" id="76114"/>
    <lineage>
        <taxon>Bacteria</taxon>
        <taxon>Pseudomonadati</taxon>
        <taxon>Pseudomonadota</taxon>
        <taxon>Betaproteobacteria</taxon>
        <taxon>Rhodocyclales</taxon>
        <taxon>Rhodocyclaceae</taxon>
        <taxon>Aromatoleum</taxon>
    </lineage>
</organism>
<keyword evidence="6" id="KW-0460">Magnesium</keyword>
<protein>
    <submittedName>
        <fullName evidence="10">Predicted nucleic acid-binding protein,contains PIN domain</fullName>
    </submittedName>
</protein>
<reference evidence="10 11" key="1">
    <citation type="journal article" date="2005" name="Arch. Microbiol.">
        <title>The genome sequence of an anaerobic aromatic-degrading denitrifying bacterium, strain EbN1.</title>
        <authorList>
            <person name="Rabus R."/>
            <person name="Kube M."/>
            <person name="Heider J."/>
            <person name="Beck A."/>
            <person name="Heitmann K."/>
            <person name="Widdel F."/>
            <person name="Reinhardt R."/>
        </authorList>
    </citation>
    <scope>NUCLEOTIDE SEQUENCE [LARGE SCALE GENOMIC DNA]</scope>
    <source>
        <strain evidence="10 11">EbN1</strain>
    </source>
</reference>
<keyword evidence="5" id="KW-0378">Hydrolase</keyword>
<sequence length="153" mass="17153">MATKNERSRNRRRSEGDARRVGRALLMSCVVDTNLLIYFLADAVDESVLQRIEQALRDQARISVITRMEVLGWRGHTDDSRARARFLLDQLDEIALTSPVVERVIEIRSSLAIKLPDAIIAASALIENLPLMTPNIADFKRVPGLVLMDPFAA</sequence>
<keyword evidence="11" id="KW-1185">Reference proteome</keyword>
<dbReference type="PANTHER" id="PTHR33653:SF1">
    <property type="entry name" value="RIBONUCLEASE VAPC2"/>
    <property type="match status" value="1"/>
</dbReference>
<evidence type="ECO:0000313" key="11">
    <source>
        <dbReference type="Proteomes" id="UP000006552"/>
    </source>
</evidence>
<dbReference type="InterPro" id="IPR002716">
    <property type="entry name" value="PIN_dom"/>
</dbReference>
<evidence type="ECO:0000256" key="1">
    <source>
        <dbReference type="ARBA" id="ARBA00001946"/>
    </source>
</evidence>
<dbReference type="STRING" id="76114.ebA3774"/>
<dbReference type="KEGG" id="eba:ebA3774"/>
<dbReference type="HOGENOM" id="CLU_118482_0_0_4"/>
<accession>Q5P363</accession>
<comment type="similarity">
    <text evidence="7">Belongs to the PINc/VapC protein family.</text>
</comment>
<evidence type="ECO:0000256" key="2">
    <source>
        <dbReference type="ARBA" id="ARBA00022649"/>
    </source>
</evidence>
<comment type="cofactor">
    <cofactor evidence="1">
        <name>Mg(2+)</name>
        <dbReference type="ChEBI" id="CHEBI:18420"/>
    </cofactor>
</comment>
<dbReference type="Gene3D" id="3.40.50.1010">
    <property type="entry name" value="5'-nuclease"/>
    <property type="match status" value="1"/>
</dbReference>
<keyword evidence="8" id="KW-0812">Transmembrane</keyword>
<dbReference type="SUPFAM" id="SSF88723">
    <property type="entry name" value="PIN domain-like"/>
    <property type="match status" value="1"/>
</dbReference>
<feature type="domain" description="PIN" evidence="9">
    <location>
        <begin position="30"/>
        <end position="143"/>
    </location>
</feature>
<evidence type="ECO:0000256" key="6">
    <source>
        <dbReference type="ARBA" id="ARBA00022842"/>
    </source>
</evidence>
<dbReference type="GO" id="GO:0004518">
    <property type="term" value="F:nuclease activity"/>
    <property type="evidence" value="ECO:0007669"/>
    <property type="project" value="UniProtKB-KW"/>
</dbReference>
<dbReference type="InterPro" id="IPR050556">
    <property type="entry name" value="Type_II_TA_system_RNase"/>
</dbReference>
<dbReference type="AlphaFoldDB" id="Q5P363"/>
<evidence type="ECO:0000256" key="4">
    <source>
        <dbReference type="ARBA" id="ARBA00022723"/>
    </source>
</evidence>
<dbReference type="CDD" id="cd18738">
    <property type="entry name" value="PIN_VapC4-5_FitB-like"/>
    <property type="match status" value="1"/>
</dbReference>
<dbReference type="Pfam" id="PF01850">
    <property type="entry name" value="PIN"/>
    <property type="match status" value="1"/>
</dbReference>
<name>Q5P363_AROAE</name>
<evidence type="ECO:0000313" key="10">
    <source>
        <dbReference type="EMBL" id="CAI08251.1"/>
    </source>
</evidence>